<dbReference type="Proteomes" id="UP001431010">
    <property type="component" value="Chromosome"/>
</dbReference>
<keyword evidence="1" id="KW-1133">Transmembrane helix</keyword>
<reference evidence="2" key="1">
    <citation type="journal article" date="2024" name="Antonie Van Leeuwenhoek">
        <title>Bradyrhizobium ontarionense sp. nov., a novel bacterial symbiont isolated from Aeschynomene indica (Indian jointvetch), harbours photosynthesis, nitrogen fixation and nitrous oxide (N2O) reductase genes.</title>
        <authorList>
            <person name="Bromfield E.S.P."/>
            <person name="Cloutier S."/>
        </authorList>
    </citation>
    <scope>NUCLEOTIDE SEQUENCE</scope>
    <source>
        <strain evidence="2">A19</strain>
    </source>
</reference>
<protein>
    <submittedName>
        <fullName evidence="2">Uncharacterized protein</fullName>
    </submittedName>
</protein>
<keyword evidence="3" id="KW-1185">Reference proteome</keyword>
<sequence length="130" mass="13617">MQAVLSASPSAPKSPFVNLVEGMALTALFQAIPTYAAAALILKVAHSTALRPGIVGFVGIATVLHVLLVTSVGPRYPHFARQAYAAEFYDATLGLADKVLRWRMQPLASLQLLGSTVMLSLLSIAALATG</sequence>
<dbReference type="RefSeq" id="WP_231319627.1">
    <property type="nucleotide sequence ID" value="NZ_CP088156.1"/>
</dbReference>
<name>A0ABY3R8E1_9BRAD</name>
<keyword evidence="1" id="KW-0472">Membrane</keyword>
<dbReference type="EMBL" id="CP088156">
    <property type="protein sequence ID" value="UFZ03610.1"/>
    <property type="molecule type" value="Genomic_DNA"/>
</dbReference>
<feature type="transmembrane region" description="Helical" evidence="1">
    <location>
        <begin position="108"/>
        <end position="128"/>
    </location>
</feature>
<gene>
    <name evidence="2" type="ORF">LQG66_31055</name>
</gene>
<keyword evidence="1" id="KW-0812">Transmembrane</keyword>
<evidence type="ECO:0000313" key="3">
    <source>
        <dbReference type="Proteomes" id="UP001431010"/>
    </source>
</evidence>
<feature type="transmembrane region" description="Helical" evidence="1">
    <location>
        <begin position="22"/>
        <end position="42"/>
    </location>
</feature>
<accession>A0ABY3R8E1</accession>
<feature type="transmembrane region" description="Helical" evidence="1">
    <location>
        <begin position="54"/>
        <end position="73"/>
    </location>
</feature>
<organism evidence="2 3">
    <name type="scientific">Bradyrhizobium ontarionense</name>
    <dbReference type="NCBI Taxonomy" id="2898149"/>
    <lineage>
        <taxon>Bacteria</taxon>
        <taxon>Pseudomonadati</taxon>
        <taxon>Pseudomonadota</taxon>
        <taxon>Alphaproteobacteria</taxon>
        <taxon>Hyphomicrobiales</taxon>
        <taxon>Nitrobacteraceae</taxon>
        <taxon>Bradyrhizobium</taxon>
    </lineage>
</organism>
<evidence type="ECO:0000256" key="1">
    <source>
        <dbReference type="SAM" id="Phobius"/>
    </source>
</evidence>
<proteinExistence type="predicted"/>
<evidence type="ECO:0000313" key="2">
    <source>
        <dbReference type="EMBL" id="UFZ03610.1"/>
    </source>
</evidence>